<evidence type="ECO:0000256" key="1">
    <source>
        <dbReference type="SAM" id="MobiDB-lite"/>
    </source>
</evidence>
<keyword evidence="3" id="KW-1185">Reference proteome</keyword>
<reference evidence="2 3" key="1">
    <citation type="journal article" date="2015" name="Proc. Natl. Acad. Sci. U.S.A.">
        <title>The resurrection genome of Boea hygrometrica: A blueprint for survival of dehydration.</title>
        <authorList>
            <person name="Xiao L."/>
            <person name="Yang G."/>
            <person name="Zhang L."/>
            <person name="Yang X."/>
            <person name="Zhao S."/>
            <person name="Ji Z."/>
            <person name="Zhou Q."/>
            <person name="Hu M."/>
            <person name="Wang Y."/>
            <person name="Chen M."/>
            <person name="Xu Y."/>
            <person name="Jin H."/>
            <person name="Xiao X."/>
            <person name="Hu G."/>
            <person name="Bao F."/>
            <person name="Hu Y."/>
            <person name="Wan P."/>
            <person name="Li L."/>
            <person name="Deng X."/>
            <person name="Kuang T."/>
            <person name="Xiang C."/>
            <person name="Zhu J.K."/>
            <person name="Oliver M.J."/>
            <person name="He Y."/>
        </authorList>
    </citation>
    <scope>NUCLEOTIDE SEQUENCE [LARGE SCALE GENOMIC DNA]</scope>
    <source>
        <strain evidence="3">cv. XS01</strain>
    </source>
</reference>
<feature type="region of interest" description="Disordered" evidence="1">
    <location>
        <begin position="207"/>
        <end position="232"/>
    </location>
</feature>
<name>A0A2Z7BY40_9LAMI</name>
<proteinExistence type="predicted"/>
<evidence type="ECO:0000313" key="3">
    <source>
        <dbReference type="Proteomes" id="UP000250235"/>
    </source>
</evidence>
<feature type="region of interest" description="Disordered" evidence="1">
    <location>
        <begin position="1"/>
        <end position="21"/>
    </location>
</feature>
<dbReference type="AlphaFoldDB" id="A0A2Z7BY40"/>
<accession>A0A2Z7BY40</accession>
<dbReference type="Proteomes" id="UP000250235">
    <property type="component" value="Unassembled WGS sequence"/>
</dbReference>
<feature type="region of interest" description="Disordered" evidence="1">
    <location>
        <begin position="449"/>
        <end position="469"/>
    </location>
</feature>
<dbReference type="EMBL" id="KV003175">
    <property type="protein sequence ID" value="KZV36975.1"/>
    <property type="molecule type" value="Genomic_DNA"/>
</dbReference>
<gene>
    <name evidence="2" type="ORF">F511_21178</name>
</gene>
<evidence type="ECO:0000313" key="2">
    <source>
        <dbReference type="EMBL" id="KZV36975.1"/>
    </source>
</evidence>
<organism evidence="2 3">
    <name type="scientific">Dorcoceras hygrometricum</name>
    <dbReference type="NCBI Taxonomy" id="472368"/>
    <lineage>
        <taxon>Eukaryota</taxon>
        <taxon>Viridiplantae</taxon>
        <taxon>Streptophyta</taxon>
        <taxon>Embryophyta</taxon>
        <taxon>Tracheophyta</taxon>
        <taxon>Spermatophyta</taxon>
        <taxon>Magnoliopsida</taxon>
        <taxon>eudicotyledons</taxon>
        <taxon>Gunneridae</taxon>
        <taxon>Pentapetalae</taxon>
        <taxon>asterids</taxon>
        <taxon>lamiids</taxon>
        <taxon>Lamiales</taxon>
        <taxon>Gesneriaceae</taxon>
        <taxon>Didymocarpoideae</taxon>
        <taxon>Trichosporeae</taxon>
        <taxon>Loxocarpinae</taxon>
        <taxon>Dorcoceras</taxon>
    </lineage>
</organism>
<protein>
    <submittedName>
        <fullName evidence="2">Uncharacterized protein</fullName>
    </submittedName>
</protein>
<sequence>MSSLLSTANQPKPATGSNNATDPCNWSHMKYEFRLLNDILEKAISVKAGSFDAVTHERFLMMTAIHFWVKINWSTILFEVLKEMVDRTTKRAKGFAAQICVLLKGDPEVTLGEATIFPPLKILSEKTVHTYVATNKTIDARGETEEPEVAKVAVVKRKTVSKKKSATTIAKNKRTTSGQTVPKDQDLAIVSVALDVMPIQTVDPISAMTAAHPPPPKQKSPNRKLKLTPDSDEDVVEKEYDMETVVVEQKRPTSVDDVDTIIEEVIAATEQMESDVLKSDSVEDLAMRTVVEEPVATKSDDIQIVVAECSPVATNEDVGPLSKVQESFVSPISEDESMTIEEHLTLIPDGVMLPSLTSAEPTKIKFSSTIEIRGVEDGDWYKKNLPSIIPTDKGKKSLEEPDTIQGHPAPTHIIFLKQPATRRVGSGSNSAGRWVAYIINRNRTVKQTGRSGLRVEPVDPVNRTVDHGPGTVRVRVKPGPWPGLAYAPAPHISHLYSKIPRAARLYAVFSQKIAHDIKLVQCPTKQFSSELYYTDQLAPDLIHAKPYTKITNSLHHNCSSPSAFTHADLTQQHNTASLISLLSSEHYVTPKAESSLCPNTKTGISSALTIRIRLHALTSTEHSAQLTVSRITHATMTQLTSQLSTHQLAQVAHLYNSS</sequence>